<proteinExistence type="predicted"/>
<dbReference type="EMBL" id="GGEC01090905">
    <property type="protein sequence ID" value="MBX71389.1"/>
    <property type="molecule type" value="Transcribed_RNA"/>
</dbReference>
<protein>
    <submittedName>
        <fullName evidence="1">Uncharacterized protein MANES_08G144600</fullName>
    </submittedName>
</protein>
<reference evidence="1" key="1">
    <citation type="submission" date="2018-02" db="EMBL/GenBank/DDBJ databases">
        <title>Rhizophora mucronata_Transcriptome.</title>
        <authorList>
            <person name="Meera S.P."/>
            <person name="Sreeshan A."/>
            <person name="Augustine A."/>
        </authorList>
    </citation>
    <scope>NUCLEOTIDE SEQUENCE</scope>
    <source>
        <tissue evidence="1">Leaf</tissue>
    </source>
</reference>
<name>A0A2P2QWL0_RHIMU</name>
<dbReference type="PANTHER" id="PTHR35104:SF13">
    <property type="entry name" value="OS03G0807000 PROTEIN"/>
    <property type="match status" value="1"/>
</dbReference>
<evidence type="ECO:0000313" key="1">
    <source>
        <dbReference type="EMBL" id="MBX71389.1"/>
    </source>
</evidence>
<dbReference type="PANTHER" id="PTHR35104">
    <property type="entry name" value="OS03G0807000 PROTEIN"/>
    <property type="match status" value="1"/>
</dbReference>
<organism evidence="1">
    <name type="scientific">Rhizophora mucronata</name>
    <name type="common">Asiatic mangrove</name>
    <dbReference type="NCBI Taxonomy" id="61149"/>
    <lineage>
        <taxon>Eukaryota</taxon>
        <taxon>Viridiplantae</taxon>
        <taxon>Streptophyta</taxon>
        <taxon>Embryophyta</taxon>
        <taxon>Tracheophyta</taxon>
        <taxon>Spermatophyta</taxon>
        <taxon>Magnoliopsida</taxon>
        <taxon>eudicotyledons</taxon>
        <taxon>Gunneridae</taxon>
        <taxon>Pentapetalae</taxon>
        <taxon>rosids</taxon>
        <taxon>fabids</taxon>
        <taxon>Malpighiales</taxon>
        <taxon>Rhizophoraceae</taxon>
        <taxon>Rhizophora</taxon>
    </lineage>
</organism>
<sequence>MVLSSNLVVRVANLSANLCQYIACNPERLTGDQVLHLLFCFPLHQLGRLALSLWTYLCYNPTNNHSSIFSDSDTDSDSHSD</sequence>
<dbReference type="AlphaFoldDB" id="A0A2P2QWL0"/>
<accession>A0A2P2QWL0</accession>